<dbReference type="InterPro" id="IPR022642">
    <property type="entry name" value="CheR_C"/>
</dbReference>
<dbReference type="GO" id="GO:0008757">
    <property type="term" value="F:S-adenosylmethionine-dependent methyltransferase activity"/>
    <property type="evidence" value="ECO:0007669"/>
    <property type="project" value="InterPro"/>
</dbReference>
<dbReference type="Pfam" id="PF01739">
    <property type="entry name" value="CheR"/>
    <property type="match status" value="1"/>
</dbReference>
<evidence type="ECO:0000313" key="2">
    <source>
        <dbReference type="EMBL" id="SDZ82079.1"/>
    </source>
</evidence>
<keyword evidence="2" id="KW-0489">Methyltransferase</keyword>
<organism evidence="2 3">
    <name type="scientific">Microbulbifer marinus</name>
    <dbReference type="NCBI Taxonomy" id="658218"/>
    <lineage>
        <taxon>Bacteria</taxon>
        <taxon>Pseudomonadati</taxon>
        <taxon>Pseudomonadota</taxon>
        <taxon>Gammaproteobacteria</taxon>
        <taxon>Cellvibrionales</taxon>
        <taxon>Microbulbiferaceae</taxon>
        <taxon>Microbulbifer</taxon>
    </lineage>
</organism>
<keyword evidence="2" id="KW-0808">Transferase</keyword>
<name>A0A1H3W4M8_9GAMM</name>
<dbReference type="STRING" id="658218.SAMN05216562_0554"/>
<dbReference type="SMART" id="SM00138">
    <property type="entry name" value="MeTrc"/>
    <property type="match status" value="1"/>
</dbReference>
<reference evidence="3" key="1">
    <citation type="submission" date="2016-10" db="EMBL/GenBank/DDBJ databases">
        <authorList>
            <person name="Varghese N."/>
            <person name="Submissions S."/>
        </authorList>
    </citation>
    <scope>NUCLEOTIDE SEQUENCE [LARGE SCALE GENOMIC DNA]</scope>
    <source>
        <strain evidence="3">CGMCC 1.10657</strain>
    </source>
</reference>
<evidence type="ECO:0000259" key="1">
    <source>
        <dbReference type="PROSITE" id="PS50123"/>
    </source>
</evidence>
<dbReference type="Gene3D" id="3.40.50.150">
    <property type="entry name" value="Vaccinia Virus protein VP39"/>
    <property type="match status" value="1"/>
</dbReference>
<dbReference type="RefSeq" id="WP_211567123.1">
    <property type="nucleotide sequence ID" value="NZ_FNQO01000001.1"/>
</dbReference>
<dbReference type="InterPro" id="IPR050903">
    <property type="entry name" value="Bact_Chemotaxis_MeTrfase"/>
</dbReference>
<dbReference type="GO" id="GO:0032259">
    <property type="term" value="P:methylation"/>
    <property type="evidence" value="ECO:0007669"/>
    <property type="project" value="UniProtKB-KW"/>
</dbReference>
<dbReference type="Proteomes" id="UP000198658">
    <property type="component" value="Unassembled WGS sequence"/>
</dbReference>
<dbReference type="InterPro" id="IPR000780">
    <property type="entry name" value="CheR_MeTrfase"/>
</dbReference>
<accession>A0A1H3W4M8</accession>
<protein>
    <submittedName>
        <fullName evidence="2">MCP methyltransferase, CheR-type</fullName>
    </submittedName>
</protein>
<keyword evidence="3" id="KW-1185">Reference proteome</keyword>
<dbReference type="PANTHER" id="PTHR24422:SF10">
    <property type="entry name" value="CHEMOTAXIS PROTEIN METHYLTRANSFERASE 2"/>
    <property type="match status" value="1"/>
</dbReference>
<dbReference type="InterPro" id="IPR029063">
    <property type="entry name" value="SAM-dependent_MTases_sf"/>
</dbReference>
<feature type="domain" description="CheR-type methyltransferase" evidence="1">
    <location>
        <begin position="53"/>
        <end position="292"/>
    </location>
</feature>
<dbReference type="SUPFAM" id="SSF47757">
    <property type="entry name" value="Chemotaxis receptor methyltransferase CheR, N-terminal domain"/>
    <property type="match status" value="1"/>
</dbReference>
<sequence>MKQDQKVSLHIERPGATAGHGIMRGELCVAFLQWALPHLHMRWPGFRKVRGQVCKRLQRRIKQLGLEDVPAYRRYLTQHPEEWHTLDAMARITISRFYRDKEVFHYLTEAVLPALAQRARARGAERLHVWSAGAGAGEEPYTLAIIWQLQLQASFPDLHLHIIASDADANQCRRGQEACYPRGSLKDLPAEWLDTAFTFNAGRYCLKQRFRRDVEFRTEDLRKGVPKGPFDLVLCRNLAFTYFDAKLQRTTLDHIGTVMYPGGALILGSHEHLPEGTTAFHTWNDHLRIYRL</sequence>
<dbReference type="SUPFAM" id="SSF53335">
    <property type="entry name" value="S-adenosyl-L-methionine-dependent methyltransferases"/>
    <property type="match status" value="1"/>
</dbReference>
<dbReference type="PANTHER" id="PTHR24422">
    <property type="entry name" value="CHEMOTAXIS PROTEIN METHYLTRANSFERASE"/>
    <property type="match status" value="1"/>
</dbReference>
<dbReference type="PRINTS" id="PR00996">
    <property type="entry name" value="CHERMTFRASE"/>
</dbReference>
<proteinExistence type="predicted"/>
<dbReference type="PROSITE" id="PS50123">
    <property type="entry name" value="CHER"/>
    <property type="match status" value="1"/>
</dbReference>
<evidence type="ECO:0000313" key="3">
    <source>
        <dbReference type="Proteomes" id="UP000198658"/>
    </source>
</evidence>
<dbReference type="EMBL" id="FNQO01000001">
    <property type="protein sequence ID" value="SDZ82079.1"/>
    <property type="molecule type" value="Genomic_DNA"/>
</dbReference>
<dbReference type="AlphaFoldDB" id="A0A1H3W4M8"/>
<gene>
    <name evidence="2" type="ORF">SAMN05216562_0554</name>
</gene>